<evidence type="ECO:0000313" key="3">
    <source>
        <dbReference type="Proteomes" id="UP001596977"/>
    </source>
</evidence>
<accession>A0ABW3H9H6</accession>
<feature type="region of interest" description="Disordered" evidence="1">
    <location>
        <begin position="239"/>
        <end position="269"/>
    </location>
</feature>
<sequence length="269" mass="28310">MVPPFTPLQFHDHGPAPLTAVAVPDEQRLEDGADVTPTPFADPHTPFCISGAEQDAFVPPFAPLQFHAQGPVPETAVAVPDEQRLELGALMVPTVSALPQVPLTAQSGFAFEQLAFDPPPEPLQVHVRVVPQPVAPLSPATEPDEQAPAVALHTPLTTHTGLALEQLALEPPPDPLQVQLRVVPQAVAPLSPDGDPAEQAPAVALHAPFTAQTGFAFEQPAFDPPPDPLHDHVRVVPQPVAPLSPDTEPAEHVPAEPPQAPFTAQAALL</sequence>
<name>A0ABW3H9H6_9SPHN</name>
<evidence type="ECO:0000256" key="1">
    <source>
        <dbReference type="SAM" id="MobiDB-lite"/>
    </source>
</evidence>
<protein>
    <submittedName>
        <fullName evidence="2">Uncharacterized protein</fullName>
    </submittedName>
</protein>
<dbReference type="EMBL" id="JBHTJG010000008">
    <property type="protein sequence ID" value="MFD0947699.1"/>
    <property type="molecule type" value="Genomic_DNA"/>
</dbReference>
<keyword evidence="3" id="KW-1185">Reference proteome</keyword>
<organism evidence="2 3">
    <name type="scientific">Sphingomonas canadensis</name>
    <dbReference type="NCBI Taxonomy" id="1219257"/>
    <lineage>
        <taxon>Bacteria</taxon>
        <taxon>Pseudomonadati</taxon>
        <taxon>Pseudomonadota</taxon>
        <taxon>Alphaproteobacteria</taxon>
        <taxon>Sphingomonadales</taxon>
        <taxon>Sphingomonadaceae</taxon>
        <taxon>Sphingomonas</taxon>
    </lineage>
</organism>
<gene>
    <name evidence="2" type="ORF">ACFQ1E_15230</name>
</gene>
<proteinExistence type="predicted"/>
<reference evidence="3" key="1">
    <citation type="journal article" date="2019" name="Int. J. Syst. Evol. Microbiol.">
        <title>The Global Catalogue of Microorganisms (GCM) 10K type strain sequencing project: providing services to taxonomists for standard genome sequencing and annotation.</title>
        <authorList>
            <consortium name="The Broad Institute Genomics Platform"/>
            <consortium name="The Broad Institute Genome Sequencing Center for Infectious Disease"/>
            <person name="Wu L."/>
            <person name="Ma J."/>
        </authorList>
    </citation>
    <scope>NUCLEOTIDE SEQUENCE [LARGE SCALE GENOMIC DNA]</scope>
    <source>
        <strain evidence="3">CCUG 62982</strain>
    </source>
</reference>
<evidence type="ECO:0000313" key="2">
    <source>
        <dbReference type="EMBL" id="MFD0947699.1"/>
    </source>
</evidence>
<comment type="caution">
    <text evidence="2">The sequence shown here is derived from an EMBL/GenBank/DDBJ whole genome shotgun (WGS) entry which is preliminary data.</text>
</comment>
<dbReference type="Proteomes" id="UP001596977">
    <property type="component" value="Unassembled WGS sequence"/>
</dbReference>